<protein>
    <recommendedName>
        <fullName evidence="3">VOC domain-containing protein</fullName>
    </recommendedName>
</protein>
<organism evidence="4">
    <name type="scientific">Anopheles atroparvus</name>
    <name type="common">European mosquito</name>
    <dbReference type="NCBI Taxonomy" id="41427"/>
    <lineage>
        <taxon>Eukaryota</taxon>
        <taxon>Metazoa</taxon>
        <taxon>Ecdysozoa</taxon>
        <taxon>Arthropoda</taxon>
        <taxon>Hexapoda</taxon>
        <taxon>Insecta</taxon>
        <taxon>Pterygota</taxon>
        <taxon>Neoptera</taxon>
        <taxon>Endopterygota</taxon>
        <taxon>Diptera</taxon>
        <taxon>Nematocera</taxon>
        <taxon>Culicoidea</taxon>
        <taxon>Culicidae</taxon>
        <taxon>Anophelinae</taxon>
        <taxon>Anopheles</taxon>
    </lineage>
</organism>
<sequence>MISARALHYVFKIGNRAKNIHFFREILGMKVLRHEEFTEGCDAACNGPYDNRWSKTMIGYGPESSHFVIELTYNYGVKEYALGNDFVGVTIKSTDIIDRAVKHGYPVEKVTDETHQAVLVSPDGYRVFVVSESPAPGTDPVQRVALHVTDLERSRRYWVETLAMAQLEGGGSADSKNKKLHLSYDKGKFALELVQLGQGTALDRAKAYGRIAFAVPYDDQPKIDQLIRAANGTILTPLISLDTPGKATVRVIILADPDGHEICFVDEEGFSALSALDPASNGELDKYIAKDPFQEK</sequence>
<dbReference type="InterPro" id="IPR043193">
    <property type="entry name" value="GLOD4"/>
</dbReference>
<dbReference type="InterPro" id="IPR043194">
    <property type="entry name" value="GLOD4_C"/>
</dbReference>
<dbReference type="EnsemblMetazoa" id="AATE007528-RA">
    <property type="protein sequence ID" value="AATE007528-PA.1"/>
    <property type="gene ID" value="AATE007528"/>
</dbReference>
<dbReference type="VEuPathDB" id="VectorBase:AATE007528"/>
<dbReference type="CDD" id="cd16357">
    <property type="entry name" value="GLOD4_C"/>
    <property type="match status" value="1"/>
</dbReference>
<evidence type="ECO:0000256" key="1">
    <source>
        <dbReference type="ARBA" id="ARBA00010363"/>
    </source>
</evidence>
<dbReference type="PANTHER" id="PTHR46466">
    <property type="entry name" value="GLYOXALASE DOMAIN-CONTAINING PROTEIN 4"/>
    <property type="match status" value="1"/>
</dbReference>
<feature type="domain" description="VOC" evidence="3">
    <location>
        <begin position="5"/>
        <end position="132"/>
    </location>
</feature>
<dbReference type="InterPro" id="IPR029068">
    <property type="entry name" value="Glyas_Bleomycin-R_OHBP_Dase"/>
</dbReference>
<evidence type="ECO:0000256" key="2">
    <source>
        <dbReference type="ARBA" id="ARBA00022737"/>
    </source>
</evidence>
<evidence type="ECO:0000313" key="4">
    <source>
        <dbReference type="EnsemblMetazoa" id="AATE007528-PA.1"/>
    </source>
</evidence>
<dbReference type="PANTHER" id="PTHR46466:SF1">
    <property type="entry name" value="GLYOXALASE DOMAIN-CONTAINING PROTEIN 4"/>
    <property type="match status" value="1"/>
</dbReference>
<dbReference type="AlphaFoldDB" id="A0A182IXR4"/>
<proteinExistence type="inferred from homology"/>
<dbReference type="PROSITE" id="PS51819">
    <property type="entry name" value="VOC"/>
    <property type="match status" value="2"/>
</dbReference>
<reference evidence="4" key="1">
    <citation type="submission" date="2022-08" db="UniProtKB">
        <authorList>
            <consortium name="EnsemblMetazoa"/>
        </authorList>
    </citation>
    <scope>IDENTIFICATION</scope>
    <source>
        <strain evidence="4">EBRO</strain>
    </source>
</reference>
<name>A0A182IXR4_ANOAO</name>
<dbReference type="InterPro" id="IPR004360">
    <property type="entry name" value="Glyas_Fos-R_dOase_dom"/>
</dbReference>
<dbReference type="Pfam" id="PF21701">
    <property type="entry name" value="GLOD4_C"/>
    <property type="match status" value="1"/>
</dbReference>
<keyword evidence="2" id="KW-0677">Repeat</keyword>
<dbReference type="InterPro" id="IPR037523">
    <property type="entry name" value="VOC_core"/>
</dbReference>
<feature type="domain" description="VOC" evidence="3">
    <location>
        <begin position="140"/>
        <end position="267"/>
    </location>
</feature>
<dbReference type="SUPFAM" id="SSF54593">
    <property type="entry name" value="Glyoxalase/Bleomycin resistance protein/Dihydroxybiphenyl dioxygenase"/>
    <property type="match status" value="2"/>
</dbReference>
<dbReference type="Pfam" id="PF00903">
    <property type="entry name" value="Glyoxalase"/>
    <property type="match status" value="1"/>
</dbReference>
<accession>A0A182IXR4</accession>
<dbReference type="Gene3D" id="3.10.180.10">
    <property type="entry name" value="2,3-Dihydroxybiphenyl 1,2-Dioxygenase, domain 1"/>
    <property type="match status" value="2"/>
</dbReference>
<comment type="similarity">
    <text evidence="1">Belongs to the glyoxalase I family.</text>
</comment>
<dbReference type="STRING" id="41427.A0A182IXR4"/>
<evidence type="ECO:0000259" key="3">
    <source>
        <dbReference type="PROSITE" id="PS51819"/>
    </source>
</evidence>